<evidence type="ECO:0000259" key="1">
    <source>
        <dbReference type="Pfam" id="PF13612"/>
    </source>
</evidence>
<dbReference type="EMBL" id="SMKU01000367">
    <property type="protein sequence ID" value="TDD67141.1"/>
    <property type="molecule type" value="Genomic_DNA"/>
</dbReference>
<comment type="caution">
    <text evidence="2">The sequence shown here is derived from an EMBL/GenBank/DDBJ whole genome shotgun (WGS) entry which is preliminary data.</text>
</comment>
<organism evidence="2 3">
    <name type="scientific">Actinomadura rubrisoli</name>
    <dbReference type="NCBI Taxonomy" id="2530368"/>
    <lineage>
        <taxon>Bacteria</taxon>
        <taxon>Bacillati</taxon>
        <taxon>Actinomycetota</taxon>
        <taxon>Actinomycetes</taxon>
        <taxon>Streptosporangiales</taxon>
        <taxon>Thermomonosporaceae</taxon>
        <taxon>Actinomadura</taxon>
    </lineage>
</organism>
<gene>
    <name evidence="2" type="ORF">E1298_39665</name>
</gene>
<sequence>METNLDTLVIALYVKIDDDAAGTPRLPGRPPKLSHSELLCLAVMQAMLGYHSEARWLRHVDRHLRHLFPSMPGQSGYNKRLRAALPQIKRVIRVLATNTDFFDDGVWLTDSTPVACGKSRPTALRSQVAGWAGYGYCASHSRFYWGLRLYLVCTPAGMPILWALANPKIGEREVLEAMLEVDADLVAARDGLLLITDKGFAGEKFEERLRSEHGVTLLRPSRKKEIQRAGEPMLKKVRQLIESINDTLKGQLDLEQHGGRTTDGIAVRVAQRVLALAAAIWHNFQTGQPVSRSLTAYDH</sequence>
<accession>A0A4R5A5C9</accession>
<feature type="domain" description="Transposase DDE" evidence="1">
    <location>
        <begin position="104"/>
        <end position="256"/>
    </location>
</feature>
<dbReference type="Pfam" id="PF13612">
    <property type="entry name" value="DDE_Tnp_1_3"/>
    <property type="match status" value="1"/>
</dbReference>
<dbReference type="InterPro" id="IPR025668">
    <property type="entry name" value="Tnp_DDE_dom"/>
</dbReference>
<evidence type="ECO:0000313" key="2">
    <source>
        <dbReference type="EMBL" id="TDD67141.1"/>
    </source>
</evidence>
<dbReference type="NCBIfam" id="NF033520">
    <property type="entry name" value="transpos_IS982"/>
    <property type="match status" value="1"/>
</dbReference>
<name>A0A4R5A5C9_9ACTN</name>
<dbReference type="OrthoDB" id="4962032at2"/>
<reference evidence="2 3" key="1">
    <citation type="submission" date="2019-03" db="EMBL/GenBank/DDBJ databases">
        <title>Draft genome sequences of novel Actinobacteria.</title>
        <authorList>
            <person name="Sahin N."/>
            <person name="Ay H."/>
            <person name="Saygin H."/>
        </authorList>
    </citation>
    <scope>NUCLEOTIDE SEQUENCE [LARGE SCALE GENOMIC DNA]</scope>
    <source>
        <strain evidence="2 3">H3C3</strain>
    </source>
</reference>
<dbReference type="GO" id="GO:0003677">
    <property type="term" value="F:DNA binding"/>
    <property type="evidence" value="ECO:0007669"/>
    <property type="project" value="InterPro"/>
</dbReference>
<proteinExistence type="predicted"/>
<evidence type="ECO:0000313" key="3">
    <source>
        <dbReference type="Proteomes" id="UP000294513"/>
    </source>
</evidence>
<dbReference type="RefSeq" id="WP_131902537.1">
    <property type="nucleotide sequence ID" value="NZ_SMKU01000367.1"/>
</dbReference>
<dbReference type="AlphaFoldDB" id="A0A4R5A5C9"/>
<dbReference type="Proteomes" id="UP000294513">
    <property type="component" value="Unassembled WGS sequence"/>
</dbReference>
<dbReference type="GO" id="GO:0006313">
    <property type="term" value="P:DNA transposition"/>
    <property type="evidence" value="ECO:0007669"/>
    <property type="project" value="InterPro"/>
</dbReference>
<protein>
    <submittedName>
        <fullName evidence="2">IS982 family transposase</fullName>
    </submittedName>
</protein>
<keyword evidence="3" id="KW-1185">Reference proteome</keyword>
<dbReference type="GO" id="GO:0004803">
    <property type="term" value="F:transposase activity"/>
    <property type="evidence" value="ECO:0007669"/>
    <property type="project" value="InterPro"/>
</dbReference>